<protein>
    <submittedName>
        <fullName evidence="1">Uncharacterized protein</fullName>
    </submittedName>
</protein>
<sequence length="50" mass="5448">MADDEAESMCPAPTDGCMNEENHKECLEVEAKCPGKVLTLESCPLQFACE</sequence>
<dbReference type="STRING" id="391625.PPSIR1_29473"/>
<organism evidence="1 2">
    <name type="scientific">Plesiocystis pacifica SIR-1</name>
    <dbReference type="NCBI Taxonomy" id="391625"/>
    <lineage>
        <taxon>Bacteria</taxon>
        <taxon>Pseudomonadati</taxon>
        <taxon>Myxococcota</taxon>
        <taxon>Polyangia</taxon>
        <taxon>Nannocystales</taxon>
        <taxon>Nannocystaceae</taxon>
        <taxon>Plesiocystis</taxon>
    </lineage>
</organism>
<keyword evidence="2" id="KW-1185">Reference proteome</keyword>
<dbReference type="EMBL" id="ABCS01000028">
    <property type="protein sequence ID" value="EDM78664.1"/>
    <property type="molecule type" value="Genomic_DNA"/>
</dbReference>
<dbReference type="AlphaFoldDB" id="A6G662"/>
<evidence type="ECO:0000313" key="1">
    <source>
        <dbReference type="EMBL" id="EDM78664.1"/>
    </source>
</evidence>
<dbReference type="Proteomes" id="UP000005801">
    <property type="component" value="Unassembled WGS sequence"/>
</dbReference>
<comment type="caution">
    <text evidence="1">The sequence shown here is derived from an EMBL/GenBank/DDBJ whole genome shotgun (WGS) entry which is preliminary data.</text>
</comment>
<reference evidence="1 2" key="1">
    <citation type="submission" date="2007-06" db="EMBL/GenBank/DDBJ databases">
        <authorList>
            <person name="Shimkets L."/>
            <person name="Ferriera S."/>
            <person name="Johnson J."/>
            <person name="Kravitz S."/>
            <person name="Beeson K."/>
            <person name="Sutton G."/>
            <person name="Rogers Y.-H."/>
            <person name="Friedman R."/>
            <person name="Frazier M."/>
            <person name="Venter J.C."/>
        </authorList>
    </citation>
    <scope>NUCLEOTIDE SEQUENCE [LARGE SCALE GENOMIC DNA]</scope>
    <source>
        <strain evidence="1 2">SIR-1</strain>
    </source>
</reference>
<evidence type="ECO:0000313" key="2">
    <source>
        <dbReference type="Proteomes" id="UP000005801"/>
    </source>
</evidence>
<accession>A6G662</accession>
<proteinExistence type="predicted"/>
<name>A6G662_9BACT</name>
<gene>
    <name evidence="1" type="ORF">PPSIR1_29473</name>
</gene>